<protein>
    <submittedName>
        <fullName evidence="1">Uncharacterized protein</fullName>
    </submittedName>
</protein>
<accession>A0A103YNT9</accession>
<sequence>SQVVIINPSFTIPSTAHACSGATAIKFVSVYSVVNLVIDDFITELKRRIDDVMYIGLSGLILNPWRLCIATVACMSSPYSINAIPGFASTILTSLNPWYCLNNICNIIDDV</sequence>
<name>A0A103YNT9_CYNCS</name>
<dbReference type="Proteomes" id="UP000243975">
    <property type="component" value="Unassembled WGS sequence"/>
</dbReference>
<dbReference type="EMBL" id="LEKV01000001">
    <property type="protein sequence ID" value="KVI12430.1"/>
    <property type="molecule type" value="Genomic_DNA"/>
</dbReference>
<evidence type="ECO:0000313" key="1">
    <source>
        <dbReference type="EMBL" id="KVI12430.1"/>
    </source>
</evidence>
<evidence type="ECO:0000313" key="2">
    <source>
        <dbReference type="Proteomes" id="UP000243975"/>
    </source>
</evidence>
<proteinExistence type="predicted"/>
<feature type="non-terminal residue" evidence="1">
    <location>
        <position position="111"/>
    </location>
</feature>
<reference evidence="1 2" key="1">
    <citation type="journal article" date="2016" name="Sci. Rep.">
        <title>The genome sequence of the outbreeding globe artichoke constructed de novo incorporating a phase-aware low-pass sequencing strategy of F1 progeny.</title>
        <authorList>
            <person name="Scaglione D."/>
            <person name="Reyes-Chin-Wo S."/>
            <person name="Acquadro A."/>
            <person name="Froenicke L."/>
            <person name="Portis E."/>
            <person name="Beitel C."/>
            <person name="Tirone M."/>
            <person name="Mauro R."/>
            <person name="Lo Monaco A."/>
            <person name="Mauromicale G."/>
            <person name="Faccioli P."/>
            <person name="Cattivelli L."/>
            <person name="Rieseberg L."/>
            <person name="Michelmore R."/>
            <person name="Lanteri S."/>
        </authorList>
    </citation>
    <scope>NUCLEOTIDE SEQUENCE [LARGE SCALE GENOMIC DNA]</scope>
    <source>
        <strain evidence="1">2C</strain>
    </source>
</reference>
<dbReference type="AlphaFoldDB" id="A0A103YNT9"/>
<comment type="caution">
    <text evidence="1">The sequence shown here is derived from an EMBL/GenBank/DDBJ whole genome shotgun (WGS) entry which is preliminary data.</text>
</comment>
<gene>
    <name evidence="1" type="ORF">Ccrd_009083</name>
</gene>
<dbReference type="Gramene" id="KVI12430">
    <property type="protein sequence ID" value="KVI12430"/>
    <property type="gene ID" value="Ccrd_009083"/>
</dbReference>
<feature type="non-terminal residue" evidence="1">
    <location>
        <position position="1"/>
    </location>
</feature>
<keyword evidence="2" id="KW-1185">Reference proteome</keyword>
<organism evidence="1 2">
    <name type="scientific">Cynara cardunculus var. scolymus</name>
    <name type="common">Globe artichoke</name>
    <name type="synonym">Cynara scolymus</name>
    <dbReference type="NCBI Taxonomy" id="59895"/>
    <lineage>
        <taxon>Eukaryota</taxon>
        <taxon>Viridiplantae</taxon>
        <taxon>Streptophyta</taxon>
        <taxon>Embryophyta</taxon>
        <taxon>Tracheophyta</taxon>
        <taxon>Spermatophyta</taxon>
        <taxon>Magnoliopsida</taxon>
        <taxon>eudicotyledons</taxon>
        <taxon>Gunneridae</taxon>
        <taxon>Pentapetalae</taxon>
        <taxon>asterids</taxon>
        <taxon>campanulids</taxon>
        <taxon>Asterales</taxon>
        <taxon>Asteraceae</taxon>
        <taxon>Carduoideae</taxon>
        <taxon>Cardueae</taxon>
        <taxon>Carduinae</taxon>
        <taxon>Cynara</taxon>
    </lineage>
</organism>